<name>H0E4W0_9ACTN</name>
<evidence type="ECO:0000256" key="1">
    <source>
        <dbReference type="SAM" id="MobiDB-lite"/>
    </source>
</evidence>
<dbReference type="EMBL" id="AGUD01000122">
    <property type="protein sequence ID" value="EHN11287.1"/>
    <property type="molecule type" value="Genomic_DNA"/>
</dbReference>
<evidence type="ECO:0000313" key="3">
    <source>
        <dbReference type="Proteomes" id="UP000005143"/>
    </source>
</evidence>
<evidence type="ECO:0000313" key="2">
    <source>
        <dbReference type="EMBL" id="EHN11287.1"/>
    </source>
</evidence>
<reference evidence="2 3" key="1">
    <citation type="journal article" date="2013" name="Biodegradation">
        <title>Quantitative proteomic analysis of ibuprofen-degrading Patulibacter sp. strain I11.</title>
        <authorList>
            <person name="Almeida B."/>
            <person name="Kjeldal H."/>
            <person name="Lolas I."/>
            <person name="Knudsen A.D."/>
            <person name="Carvalho G."/>
            <person name="Nielsen K.L."/>
            <person name="Barreto Crespo M.T."/>
            <person name="Stensballe A."/>
            <person name="Nielsen J.L."/>
        </authorList>
    </citation>
    <scope>NUCLEOTIDE SEQUENCE [LARGE SCALE GENOMIC DNA]</scope>
    <source>
        <strain evidence="2 3">I11</strain>
    </source>
</reference>
<proteinExistence type="predicted"/>
<dbReference type="AlphaFoldDB" id="H0E4W0"/>
<feature type="region of interest" description="Disordered" evidence="1">
    <location>
        <begin position="51"/>
        <end position="87"/>
    </location>
</feature>
<comment type="caution">
    <text evidence="2">The sequence shown here is derived from an EMBL/GenBank/DDBJ whole genome shotgun (WGS) entry which is preliminary data.</text>
</comment>
<accession>H0E4W0</accession>
<gene>
    <name evidence="2" type="ORF">PAI11_18410</name>
</gene>
<dbReference type="OrthoDB" id="3401236at2"/>
<sequence length="205" mass="22448">MPFMTVAWRSAYSIGALPEDPGYVTESPLTIGWTGKLSTYVLPYDLADLTVRPGDPDPPVVNPPDGGGGGGTPQPPSGEIRPATPPRLQIQPRVNPVRFRSRGIRVRITLPEAAQVELYAQSRVRKTLSRKRTRIVTRKITRHRKVRLPQGVSALFVSPSSAGRAAVGRRTRLKTTMVVTTRYADGRTVTVRQSVLIAPKPGSHR</sequence>
<dbReference type="Proteomes" id="UP000005143">
    <property type="component" value="Unassembled WGS sequence"/>
</dbReference>
<dbReference type="RefSeq" id="WP_007573699.1">
    <property type="nucleotide sequence ID" value="NZ_AGUD01000122.1"/>
</dbReference>
<keyword evidence="3" id="KW-1185">Reference proteome</keyword>
<organism evidence="2 3">
    <name type="scientific">Patulibacter medicamentivorans</name>
    <dbReference type="NCBI Taxonomy" id="1097667"/>
    <lineage>
        <taxon>Bacteria</taxon>
        <taxon>Bacillati</taxon>
        <taxon>Actinomycetota</taxon>
        <taxon>Thermoleophilia</taxon>
        <taxon>Solirubrobacterales</taxon>
        <taxon>Patulibacteraceae</taxon>
        <taxon>Patulibacter</taxon>
    </lineage>
</organism>
<protein>
    <submittedName>
        <fullName evidence="2">Uncharacterized protein</fullName>
    </submittedName>
</protein>